<proteinExistence type="predicted"/>
<protein>
    <recommendedName>
        <fullName evidence="8">TRAP C4-dicarboxylate transport system permease DctM subunit domain-containing protein</fullName>
    </recommendedName>
</protein>
<comment type="subcellular location">
    <subcellularLocation>
        <location evidence="1">Cell inner membrane</location>
        <topology evidence="1">Multi-pass membrane protein</topology>
    </subcellularLocation>
</comment>
<keyword evidence="6 7" id="KW-0472">Membrane</keyword>
<evidence type="ECO:0000256" key="7">
    <source>
        <dbReference type="SAM" id="Phobius"/>
    </source>
</evidence>
<feature type="transmembrane region" description="Helical" evidence="7">
    <location>
        <begin position="81"/>
        <end position="102"/>
    </location>
</feature>
<name>X1SJY2_9ZZZZ</name>
<accession>X1SJY2</accession>
<keyword evidence="3" id="KW-0997">Cell inner membrane</keyword>
<evidence type="ECO:0000256" key="2">
    <source>
        <dbReference type="ARBA" id="ARBA00022475"/>
    </source>
</evidence>
<gene>
    <name evidence="9" type="ORF">S12H4_11862</name>
</gene>
<sequence length="115" mass="12925">EIWFGIVILYLILGCFMDTLAMMLVTLPVTYPLVVTICGFDPIWFGIQLVLLCEIGMITPPVGVNIFVLQGIAPEISQGKIVHGIFPFFLLLLASVILFTFFPQLVLFLPNYVFR</sequence>
<organism evidence="9">
    <name type="scientific">marine sediment metagenome</name>
    <dbReference type="NCBI Taxonomy" id="412755"/>
    <lineage>
        <taxon>unclassified sequences</taxon>
        <taxon>metagenomes</taxon>
        <taxon>ecological metagenomes</taxon>
    </lineage>
</organism>
<keyword evidence="2" id="KW-1003">Cell membrane</keyword>
<comment type="caution">
    <text evidence="9">The sequence shown here is derived from an EMBL/GenBank/DDBJ whole genome shotgun (WGS) entry which is preliminary data.</text>
</comment>
<evidence type="ECO:0000256" key="1">
    <source>
        <dbReference type="ARBA" id="ARBA00004429"/>
    </source>
</evidence>
<dbReference type="PANTHER" id="PTHR33362">
    <property type="entry name" value="SIALIC ACID TRAP TRANSPORTER PERMEASE PROTEIN SIAT-RELATED"/>
    <property type="match status" value="1"/>
</dbReference>
<evidence type="ECO:0000256" key="3">
    <source>
        <dbReference type="ARBA" id="ARBA00022519"/>
    </source>
</evidence>
<evidence type="ECO:0000256" key="4">
    <source>
        <dbReference type="ARBA" id="ARBA00022692"/>
    </source>
</evidence>
<feature type="domain" description="TRAP C4-dicarboxylate transport system permease DctM subunit" evidence="8">
    <location>
        <begin position="6"/>
        <end position="105"/>
    </location>
</feature>
<dbReference type="AlphaFoldDB" id="X1SJY2"/>
<evidence type="ECO:0000256" key="5">
    <source>
        <dbReference type="ARBA" id="ARBA00022989"/>
    </source>
</evidence>
<dbReference type="PANTHER" id="PTHR33362:SF5">
    <property type="entry name" value="C4-DICARBOXYLATE TRAP TRANSPORTER LARGE PERMEASE PROTEIN DCTM"/>
    <property type="match status" value="1"/>
</dbReference>
<evidence type="ECO:0000256" key="6">
    <source>
        <dbReference type="ARBA" id="ARBA00023136"/>
    </source>
</evidence>
<evidence type="ECO:0000259" key="8">
    <source>
        <dbReference type="Pfam" id="PF06808"/>
    </source>
</evidence>
<keyword evidence="4 7" id="KW-0812">Transmembrane</keyword>
<dbReference type="EMBL" id="BARW01005447">
    <property type="protein sequence ID" value="GAI79451.1"/>
    <property type="molecule type" value="Genomic_DNA"/>
</dbReference>
<feature type="transmembrane region" description="Helical" evidence="7">
    <location>
        <begin position="43"/>
        <end position="69"/>
    </location>
</feature>
<keyword evidence="5 7" id="KW-1133">Transmembrane helix</keyword>
<feature type="non-terminal residue" evidence="9">
    <location>
        <position position="1"/>
    </location>
</feature>
<dbReference type="GO" id="GO:0022857">
    <property type="term" value="F:transmembrane transporter activity"/>
    <property type="evidence" value="ECO:0007669"/>
    <property type="project" value="TreeGrafter"/>
</dbReference>
<dbReference type="InterPro" id="IPR010656">
    <property type="entry name" value="DctM"/>
</dbReference>
<dbReference type="Pfam" id="PF06808">
    <property type="entry name" value="DctM"/>
    <property type="match status" value="1"/>
</dbReference>
<evidence type="ECO:0000313" key="9">
    <source>
        <dbReference type="EMBL" id="GAI79451.1"/>
    </source>
</evidence>
<reference evidence="9" key="1">
    <citation type="journal article" date="2014" name="Front. Microbiol.">
        <title>High frequency of phylogenetically diverse reductive dehalogenase-homologous genes in deep subseafloor sedimentary metagenomes.</title>
        <authorList>
            <person name="Kawai M."/>
            <person name="Futagami T."/>
            <person name="Toyoda A."/>
            <person name="Takaki Y."/>
            <person name="Nishi S."/>
            <person name="Hori S."/>
            <person name="Arai W."/>
            <person name="Tsubouchi T."/>
            <person name="Morono Y."/>
            <person name="Uchiyama I."/>
            <person name="Ito T."/>
            <person name="Fujiyama A."/>
            <person name="Inagaki F."/>
            <person name="Takami H."/>
        </authorList>
    </citation>
    <scope>NUCLEOTIDE SEQUENCE</scope>
    <source>
        <strain evidence="9">Expedition CK06-06</strain>
    </source>
</reference>
<feature type="transmembrane region" description="Helical" evidence="7">
    <location>
        <begin position="7"/>
        <end position="31"/>
    </location>
</feature>
<dbReference type="GO" id="GO:0005886">
    <property type="term" value="C:plasma membrane"/>
    <property type="evidence" value="ECO:0007669"/>
    <property type="project" value="UniProtKB-SubCell"/>
</dbReference>
<dbReference type="InterPro" id="IPR004681">
    <property type="entry name" value="TRAP_DctM"/>
</dbReference>